<keyword evidence="6" id="KW-0449">Lipoprotein</keyword>
<dbReference type="Pfam" id="PF26368">
    <property type="entry name" value="OMP10"/>
    <property type="match status" value="1"/>
</dbReference>
<evidence type="ECO:0000256" key="3">
    <source>
        <dbReference type="ARBA" id="ARBA00023136"/>
    </source>
</evidence>
<evidence type="ECO:0000256" key="8">
    <source>
        <dbReference type="SAM" id="SignalP"/>
    </source>
</evidence>
<evidence type="ECO:0000256" key="1">
    <source>
        <dbReference type="ARBA" id="ARBA00004459"/>
    </source>
</evidence>
<organism evidence="9 10">
    <name type="scientific">Xaviernesmea rhizosphaerae</name>
    <dbReference type="NCBI Taxonomy" id="1672749"/>
    <lineage>
        <taxon>Bacteria</taxon>
        <taxon>Pseudomonadati</taxon>
        <taxon>Pseudomonadota</taxon>
        <taxon>Alphaproteobacteria</taxon>
        <taxon>Hyphomicrobiales</taxon>
        <taxon>Rhizobiaceae</taxon>
        <taxon>Rhizobium/Agrobacterium group</taxon>
        <taxon>Xaviernesmea</taxon>
    </lineage>
</organism>
<keyword evidence="10" id="KW-1185">Reference proteome</keyword>
<dbReference type="Proteomes" id="UP000192652">
    <property type="component" value="Unassembled WGS sequence"/>
</dbReference>
<keyword evidence="3" id="KW-0472">Membrane</keyword>
<comment type="caution">
    <text evidence="9">The sequence shown here is derived from an EMBL/GenBank/DDBJ whole genome shotgun (WGS) entry which is preliminary data.</text>
</comment>
<dbReference type="PROSITE" id="PS51257">
    <property type="entry name" value="PROKAR_LIPOPROTEIN"/>
    <property type="match status" value="1"/>
</dbReference>
<evidence type="ECO:0000256" key="2">
    <source>
        <dbReference type="ARBA" id="ARBA00022729"/>
    </source>
</evidence>
<reference evidence="9 10" key="1">
    <citation type="journal article" date="2017" name="Antonie Van Leeuwenhoek">
        <title>Rhizobium rhizosphaerae sp. nov., a novel species isolated from rice rhizosphere.</title>
        <authorList>
            <person name="Zhao J.J."/>
            <person name="Zhang J."/>
            <person name="Zhang R.J."/>
            <person name="Zhang C.W."/>
            <person name="Yin H.Q."/>
            <person name="Zhang X.X."/>
        </authorList>
    </citation>
    <scope>NUCLEOTIDE SEQUENCE [LARGE SCALE GENOMIC DNA]</scope>
    <source>
        <strain evidence="9 10">RD15</strain>
    </source>
</reference>
<feature type="chain" id="PRO_5045501005" description="Outer membrane lipoprotein" evidence="8">
    <location>
        <begin position="17"/>
        <end position="126"/>
    </location>
</feature>
<keyword evidence="4" id="KW-0564">Palmitate</keyword>
<gene>
    <name evidence="9" type="ORF">BTR14_11380</name>
</gene>
<evidence type="ECO:0000256" key="7">
    <source>
        <dbReference type="ARBA" id="ARBA00044505"/>
    </source>
</evidence>
<dbReference type="InterPro" id="IPR049857">
    <property type="entry name" value="Omp10-like"/>
</dbReference>
<evidence type="ECO:0000313" key="9">
    <source>
        <dbReference type="EMBL" id="OQP86285.1"/>
    </source>
</evidence>
<dbReference type="EMBL" id="MSPX01000008">
    <property type="protein sequence ID" value="OQP86285.1"/>
    <property type="molecule type" value="Genomic_DNA"/>
</dbReference>
<dbReference type="NCBIfam" id="NF041251">
    <property type="entry name" value="omp10_alpha_prot"/>
    <property type="match status" value="1"/>
</dbReference>
<evidence type="ECO:0000256" key="4">
    <source>
        <dbReference type="ARBA" id="ARBA00023139"/>
    </source>
</evidence>
<evidence type="ECO:0008006" key="11">
    <source>
        <dbReference type="Google" id="ProtNLM"/>
    </source>
</evidence>
<evidence type="ECO:0000256" key="5">
    <source>
        <dbReference type="ARBA" id="ARBA00023237"/>
    </source>
</evidence>
<sequence length="126" mass="13227">MTRIATWFALSLAALAASCQSAPQEVYRPVYGSAAPAAPAGVEGSWVDPNGIVSTFSGGTFSTRTTDTNQLLASGNYTNVTPQLVEINMTSMVRKTQSKVNCALATPSQLNCTTDSGSQFSLTRRG</sequence>
<comment type="subcellular location">
    <subcellularLocation>
        <location evidence="1">Cell outer membrane</location>
        <topology evidence="1">Lipid-anchor</topology>
    </subcellularLocation>
</comment>
<protein>
    <recommendedName>
        <fullName evidence="11">Outer membrane lipoprotein</fullName>
    </recommendedName>
</protein>
<feature type="signal peptide" evidence="8">
    <location>
        <begin position="1"/>
        <end position="16"/>
    </location>
</feature>
<evidence type="ECO:0000313" key="10">
    <source>
        <dbReference type="Proteomes" id="UP000192652"/>
    </source>
</evidence>
<accession>A0ABX3PCV2</accession>
<name>A0ABX3PCV2_9HYPH</name>
<keyword evidence="2 8" id="KW-0732">Signal</keyword>
<comment type="similarity">
    <text evidence="7">Belongs to the rhizobiaceae omp10 lipoprotein family.</text>
</comment>
<dbReference type="RefSeq" id="WP_081176259.1">
    <property type="nucleotide sequence ID" value="NZ_MSPX01000008.1"/>
</dbReference>
<proteinExistence type="inferred from homology"/>
<keyword evidence="5" id="KW-0998">Cell outer membrane</keyword>
<evidence type="ECO:0000256" key="6">
    <source>
        <dbReference type="ARBA" id="ARBA00023288"/>
    </source>
</evidence>